<protein>
    <recommendedName>
        <fullName evidence="3">Retrotransposon Copia-like N-terminal domain-containing protein</fullName>
    </recommendedName>
</protein>
<dbReference type="Proteomes" id="UP000006514">
    <property type="component" value="Unassembled WGS sequence"/>
</dbReference>
<dbReference type="AlphaFoldDB" id="J0WSE7"/>
<gene>
    <name evidence="1" type="ORF">AURDEDRAFT_74724</name>
</gene>
<dbReference type="OrthoDB" id="2673624at2759"/>
<keyword evidence="2" id="KW-1185">Reference proteome</keyword>
<name>J0WSE7_AURST</name>
<dbReference type="KEGG" id="adl:AURDEDRAFT_74724"/>
<dbReference type="OMA" id="EVNHHHR"/>
<organism evidence="1 2">
    <name type="scientific">Auricularia subglabra (strain TFB-10046 / SS5)</name>
    <name type="common">White-rot fungus</name>
    <name type="synonym">Auricularia delicata (strain TFB10046)</name>
    <dbReference type="NCBI Taxonomy" id="717982"/>
    <lineage>
        <taxon>Eukaryota</taxon>
        <taxon>Fungi</taxon>
        <taxon>Dikarya</taxon>
        <taxon>Basidiomycota</taxon>
        <taxon>Agaricomycotina</taxon>
        <taxon>Agaricomycetes</taxon>
        <taxon>Auriculariales</taxon>
        <taxon>Auriculariaceae</taxon>
        <taxon>Auricularia</taxon>
    </lineage>
</organism>
<dbReference type="eggNOG" id="ENOG502RZ5B">
    <property type="taxonomic scope" value="Eukaryota"/>
</dbReference>
<evidence type="ECO:0000313" key="1">
    <source>
        <dbReference type="EMBL" id="EJD35993.1"/>
    </source>
</evidence>
<feature type="non-terminal residue" evidence="1">
    <location>
        <position position="194"/>
    </location>
</feature>
<evidence type="ECO:0008006" key="3">
    <source>
        <dbReference type="Google" id="ProtNLM"/>
    </source>
</evidence>
<reference evidence="2" key="1">
    <citation type="journal article" date="2012" name="Science">
        <title>The Paleozoic origin of enzymatic lignin decomposition reconstructed from 31 fungal genomes.</title>
        <authorList>
            <person name="Floudas D."/>
            <person name="Binder M."/>
            <person name="Riley R."/>
            <person name="Barry K."/>
            <person name="Blanchette R.A."/>
            <person name="Henrissat B."/>
            <person name="Martinez A.T."/>
            <person name="Otillar R."/>
            <person name="Spatafora J.W."/>
            <person name="Yadav J.S."/>
            <person name="Aerts A."/>
            <person name="Benoit I."/>
            <person name="Boyd A."/>
            <person name="Carlson A."/>
            <person name="Copeland A."/>
            <person name="Coutinho P.M."/>
            <person name="de Vries R.P."/>
            <person name="Ferreira P."/>
            <person name="Findley K."/>
            <person name="Foster B."/>
            <person name="Gaskell J."/>
            <person name="Glotzer D."/>
            <person name="Gorecki P."/>
            <person name="Heitman J."/>
            <person name="Hesse C."/>
            <person name="Hori C."/>
            <person name="Igarashi K."/>
            <person name="Jurgens J.A."/>
            <person name="Kallen N."/>
            <person name="Kersten P."/>
            <person name="Kohler A."/>
            <person name="Kuees U."/>
            <person name="Kumar T.K.A."/>
            <person name="Kuo A."/>
            <person name="LaButti K."/>
            <person name="Larrondo L.F."/>
            <person name="Lindquist E."/>
            <person name="Ling A."/>
            <person name="Lombard V."/>
            <person name="Lucas S."/>
            <person name="Lundell T."/>
            <person name="Martin R."/>
            <person name="McLaughlin D.J."/>
            <person name="Morgenstern I."/>
            <person name="Morin E."/>
            <person name="Murat C."/>
            <person name="Nagy L.G."/>
            <person name="Nolan M."/>
            <person name="Ohm R.A."/>
            <person name="Patyshakuliyeva A."/>
            <person name="Rokas A."/>
            <person name="Ruiz-Duenas F.J."/>
            <person name="Sabat G."/>
            <person name="Salamov A."/>
            <person name="Samejima M."/>
            <person name="Schmutz J."/>
            <person name="Slot J.C."/>
            <person name="St John F."/>
            <person name="Stenlid J."/>
            <person name="Sun H."/>
            <person name="Sun S."/>
            <person name="Syed K."/>
            <person name="Tsang A."/>
            <person name="Wiebenga A."/>
            <person name="Young D."/>
            <person name="Pisabarro A."/>
            <person name="Eastwood D.C."/>
            <person name="Martin F."/>
            <person name="Cullen D."/>
            <person name="Grigoriev I.V."/>
            <person name="Hibbett D.S."/>
        </authorList>
    </citation>
    <scope>NUCLEOTIDE SEQUENCE [LARGE SCALE GENOMIC DNA]</scope>
    <source>
        <strain evidence="2">TFB10046</strain>
    </source>
</reference>
<accession>J0WSE7</accession>
<dbReference type="InParanoid" id="J0WSE7"/>
<evidence type="ECO:0000313" key="2">
    <source>
        <dbReference type="Proteomes" id="UP000006514"/>
    </source>
</evidence>
<dbReference type="EMBL" id="JH687873">
    <property type="protein sequence ID" value="EJD35993.1"/>
    <property type="molecule type" value="Genomic_DNA"/>
</dbReference>
<sequence length="194" mass="21581">MTDSHAANAAEVKIVYPRLTEDNYAAWRLNTVAYLGTRGLRSLVTAAGAYPPADPVKAEKWGLQAEEAVGVLWEAITQKIRDDKEVATAMADAQPFKMWTAIQDTAQTRNAGSRYAALIQQLDVRMKAEESLTDLYHRIANASDVRKSLRPTNYTLKNLDDELDCFTLIRALPKEYDGLASMLFLGQGLQPFTL</sequence>
<proteinExistence type="predicted"/>